<dbReference type="SUPFAM" id="SSF52540">
    <property type="entry name" value="P-loop containing nucleoside triphosphate hydrolases"/>
    <property type="match status" value="1"/>
</dbReference>
<feature type="domain" description="AAA" evidence="1">
    <location>
        <begin position="5"/>
        <end position="70"/>
    </location>
</feature>
<organism evidence="2 3">
    <name type="scientific">Pusillibacter faecalis</name>
    <dbReference type="NCBI Taxonomy" id="2714358"/>
    <lineage>
        <taxon>Bacteria</taxon>
        <taxon>Bacillati</taxon>
        <taxon>Bacillota</taxon>
        <taxon>Clostridia</taxon>
        <taxon>Eubacteriales</taxon>
        <taxon>Oscillospiraceae</taxon>
        <taxon>Pusillibacter</taxon>
    </lineage>
</organism>
<dbReference type="InterPro" id="IPR025669">
    <property type="entry name" value="AAA_dom"/>
</dbReference>
<dbReference type="AlphaFoldDB" id="A0A810QJC9"/>
<dbReference type="Proteomes" id="UP000679848">
    <property type="component" value="Chromosome"/>
</dbReference>
<dbReference type="InterPro" id="IPR050678">
    <property type="entry name" value="DNA_Partitioning_ATPase"/>
</dbReference>
<protein>
    <recommendedName>
        <fullName evidence="1">AAA domain-containing protein</fullName>
    </recommendedName>
</protein>
<accession>A0A810QJC9</accession>
<keyword evidence="3" id="KW-1185">Reference proteome</keyword>
<dbReference type="Gene3D" id="3.40.50.300">
    <property type="entry name" value="P-loop containing nucleotide triphosphate hydrolases"/>
    <property type="match status" value="1"/>
</dbReference>
<proteinExistence type="predicted"/>
<dbReference type="InterPro" id="IPR027417">
    <property type="entry name" value="P-loop_NTPase"/>
</dbReference>
<reference evidence="2" key="1">
    <citation type="submission" date="2020-09" db="EMBL/GenBank/DDBJ databases">
        <title>New species isolated from human feces.</title>
        <authorList>
            <person name="Kitahara M."/>
            <person name="Shigeno Y."/>
            <person name="Shime M."/>
            <person name="Matsumoto Y."/>
            <person name="Nakamura S."/>
            <person name="Motooka D."/>
            <person name="Fukuoka S."/>
            <person name="Nishikawa H."/>
            <person name="Benno Y."/>
        </authorList>
    </citation>
    <scope>NUCLEOTIDE SEQUENCE</scope>
    <source>
        <strain evidence="2">MM59</strain>
    </source>
</reference>
<evidence type="ECO:0000259" key="1">
    <source>
        <dbReference type="Pfam" id="PF13614"/>
    </source>
</evidence>
<dbReference type="Pfam" id="PF13614">
    <property type="entry name" value="AAA_31"/>
    <property type="match status" value="1"/>
</dbReference>
<sequence>MDKCKVIAITNQKGGLGKTTTAVNLGVGLVQQGKKVLLVDADPQESLTVSLGVKNPDDLETTISDLMQVVVDNGITTRQRHLKKY</sequence>
<name>A0A810QJC9_9FIRM</name>
<dbReference type="PANTHER" id="PTHR13696">
    <property type="entry name" value="P-LOOP CONTAINING NUCLEOSIDE TRIPHOSPHATE HYDROLASE"/>
    <property type="match status" value="1"/>
</dbReference>
<dbReference type="CDD" id="cd02042">
    <property type="entry name" value="ParAB_family"/>
    <property type="match status" value="1"/>
</dbReference>
<evidence type="ECO:0000313" key="2">
    <source>
        <dbReference type="EMBL" id="BCK84533.1"/>
    </source>
</evidence>
<dbReference type="PANTHER" id="PTHR13696:SF99">
    <property type="entry name" value="COBYRINIC ACID AC-DIAMIDE SYNTHASE"/>
    <property type="match status" value="1"/>
</dbReference>
<gene>
    <name evidence="2" type="ORF">MM59RIKEN_18520</name>
</gene>
<dbReference type="KEGG" id="pfaa:MM59RIKEN_18520"/>
<dbReference type="EMBL" id="AP023420">
    <property type="protein sequence ID" value="BCK84533.1"/>
    <property type="molecule type" value="Genomic_DNA"/>
</dbReference>
<evidence type="ECO:0000313" key="3">
    <source>
        <dbReference type="Proteomes" id="UP000679848"/>
    </source>
</evidence>